<dbReference type="PROSITE" id="PS50901">
    <property type="entry name" value="FTSK"/>
    <property type="match status" value="1"/>
</dbReference>
<feature type="transmembrane region" description="Helical" evidence="2">
    <location>
        <begin position="68"/>
        <end position="84"/>
    </location>
</feature>
<evidence type="ECO:0000259" key="3">
    <source>
        <dbReference type="PROSITE" id="PS50901"/>
    </source>
</evidence>
<feature type="binding site" evidence="1">
    <location>
        <begin position="276"/>
        <end position="283"/>
    </location>
    <ligand>
        <name>ATP</name>
        <dbReference type="ChEBI" id="CHEBI:30616"/>
    </ligand>
</feature>
<organism evidence="4 5">
    <name type="scientific">Actinoplanes oblitus</name>
    <dbReference type="NCBI Taxonomy" id="3040509"/>
    <lineage>
        <taxon>Bacteria</taxon>
        <taxon>Bacillati</taxon>
        <taxon>Actinomycetota</taxon>
        <taxon>Actinomycetes</taxon>
        <taxon>Micromonosporales</taxon>
        <taxon>Micromonosporaceae</taxon>
        <taxon>Actinoplanes</taxon>
    </lineage>
</organism>
<accession>A0ABY8WIP4</accession>
<keyword evidence="2" id="KW-0472">Membrane</keyword>
<dbReference type="Gene3D" id="3.40.50.300">
    <property type="entry name" value="P-loop containing nucleotide triphosphate hydrolases"/>
    <property type="match status" value="1"/>
</dbReference>
<evidence type="ECO:0000256" key="2">
    <source>
        <dbReference type="SAM" id="Phobius"/>
    </source>
</evidence>
<dbReference type="InterPro" id="IPR002543">
    <property type="entry name" value="FtsK_dom"/>
</dbReference>
<protein>
    <recommendedName>
        <fullName evidence="3">FtsK domain-containing protein</fullName>
    </recommendedName>
</protein>
<dbReference type="Proteomes" id="UP001240150">
    <property type="component" value="Chromosome"/>
</dbReference>
<keyword evidence="5" id="KW-1185">Reference proteome</keyword>
<evidence type="ECO:0000313" key="4">
    <source>
        <dbReference type="EMBL" id="WIM97721.1"/>
    </source>
</evidence>
<dbReference type="InterPro" id="IPR027417">
    <property type="entry name" value="P-loop_NTPase"/>
</dbReference>
<name>A0ABY8WIP4_9ACTN</name>
<keyword evidence="1" id="KW-0547">Nucleotide-binding</keyword>
<evidence type="ECO:0000313" key="5">
    <source>
        <dbReference type="Proteomes" id="UP001240150"/>
    </source>
</evidence>
<keyword evidence="1" id="KW-0067">ATP-binding</keyword>
<gene>
    <name evidence="4" type="ORF">ACTOB_001269</name>
</gene>
<dbReference type="EMBL" id="CP126980">
    <property type="protein sequence ID" value="WIM97721.1"/>
    <property type="molecule type" value="Genomic_DNA"/>
</dbReference>
<proteinExistence type="predicted"/>
<feature type="transmembrane region" description="Helical" evidence="2">
    <location>
        <begin position="36"/>
        <end position="56"/>
    </location>
</feature>
<evidence type="ECO:0000256" key="1">
    <source>
        <dbReference type="PROSITE-ProRule" id="PRU00289"/>
    </source>
</evidence>
<dbReference type="RefSeq" id="WP_284919117.1">
    <property type="nucleotide sequence ID" value="NZ_CP126980.1"/>
</dbReference>
<keyword evidence="2" id="KW-0812">Transmembrane</keyword>
<dbReference type="SUPFAM" id="SSF52540">
    <property type="entry name" value="P-loop containing nucleoside triphosphate hydrolases"/>
    <property type="match status" value="1"/>
</dbReference>
<feature type="domain" description="FtsK" evidence="3">
    <location>
        <begin position="251"/>
        <end position="454"/>
    </location>
</feature>
<keyword evidence="2" id="KW-1133">Transmembrane helix</keyword>
<sequence length="714" mass="74614">MSTEQGTRAPLVPIFAALLAVALVVADRLALVSFPALALPVVAVLGALLAVVITLLQENGAPGWARVVVHRVAVLLAVGAWATWCDVAGWSGATVLSGLGGTVALAFLGAVCQAPAAQGTWAAANAPQTPEAPPVDWRDPALVRWEKLLRSVTKQSVVVEAARPWDNPDDGLQLVVALPAEQGTTVDDLVKSSVPARLAAAARLPKGCAIQVTEGDQQGIAVFDVMLRNVLADDSPDVHEEPTSAASINDQFPILTTPRGQLLTICLRIYSMIVGGTTGSGKTTLLHRLIMWLARCTDALVWVIDLNGGGVAEPWVNPWANGRADRPVVDWVADNEAEAAVMVAVAGAIARDRKTNPEAARRKRTANSFVLPVDAQLPAIVVLTDEGGEVRQAVSLLGQLAGKGVTRLAQIGRAEGVRVIMSVLRGTSDLTDKGLRVNAALRLCLRMEEHDEYSHVLGVSPGKTDLGATMGAGYLKTAELSQPVLGRTVNVDLAGIERHARATAQLRPDLDQRGQAVAAAVTARTVLEGKEPTVELARLRPLVDAAAGRAYSARWERYAVKLAAMRGEEIGDQADQPVAVTTPAGSAATSALDSWVAAVSGPAAQPETPDSPAAATAGGNVIQFRPRVVQGAGQPVAGPQTAPATAVPDTAREQILALLLDAGAEGVTTSEVIRREFAARSRVTGLLKELRESGAIGYNVAGRNVLAKYAQQIG</sequence>
<reference evidence="4 5" key="1">
    <citation type="submission" date="2023-06" db="EMBL/GenBank/DDBJ databases">
        <authorList>
            <person name="Yushchuk O."/>
            <person name="Binda E."/>
            <person name="Ruckert-Reed C."/>
            <person name="Fedorenko V."/>
            <person name="Kalinowski J."/>
            <person name="Marinelli F."/>
        </authorList>
    </citation>
    <scope>NUCLEOTIDE SEQUENCE [LARGE SCALE GENOMIC DNA]</scope>
    <source>
        <strain evidence="4 5">NRRL 3884</strain>
    </source>
</reference>